<proteinExistence type="predicted"/>
<keyword evidence="8" id="KW-1185">Reference proteome</keyword>
<keyword evidence="3 6" id="KW-0812">Transmembrane</keyword>
<evidence type="ECO:0000256" key="1">
    <source>
        <dbReference type="ARBA" id="ARBA00004651"/>
    </source>
</evidence>
<dbReference type="Proteomes" id="UP001232536">
    <property type="component" value="Unassembled WGS sequence"/>
</dbReference>
<keyword evidence="2" id="KW-1003">Cell membrane</keyword>
<accession>A0ABT9D7J3</accession>
<evidence type="ECO:0000256" key="5">
    <source>
        <dbReference type="ARBA" id="ARBA00023136"/>
    </source>
</evidence>
<feature type="transmembrane region" description="Helical" evidence="6">
    <location>
        <begin position="20"/>
        <end position="43"/>
    </location>
</feature>
<dbReference type="InterPro" id="IPR036259">
    <property type="entry name" value="MFS_trans_sf"/>
</dbReference>
<organism evidence="7 8">
    <name type="scientific">Actinotalea lenta</name>
    <dbReference type="NCBI Taxonomy" id="3064654"/>
    <lineage>
        <taxon>Bacteria</taxon>
        <taxon>Bacillati</taxon>
        <taxon>Actinomycetota</taxon>
        <taxon>Actinomycetes</taxon>
        <taxon>Micrococcales</taxon>
        <taxon>Cellulomonadaceae</taxon>
        <taxon>Actinotalea</taxon>
    </lineage>
</organism>
<feature type="transmembrane region" description="Helical" evidence="6">
    <location>
        <begin position="311"/>
        <end position="329"/>
    </location>
</feature>
<feature type="transmembrane region" description="Helical" evidence="6">
    <location>
        <begin position="111"/>
        <end position="132"/>
    </location>
</feature>
<evidence type="ECO:0000256" key="6">
    <source>
        <dbReference type="SAM" id="Phobius"/>
    </source>
</evidence>
<comment type="caution">
    <text evidence="7">The sequence shown here is derived from an EMBL/GenBank/DDBJ whole genome shotgun (WGS) entry which is preliminary data.</text>
</comment>
<feature type="transmembrane region" description="Helical" evidence="6">
    <location>
        <begin position="241"/>
        <end position="264"/>
    </location>
</feature>
<sequence>MSVLSDLRVVAVHRGFRRLLTVRLVSQTGDGAFQAGLATLFFFAPERMATAADVAAAFAVLLVPFTVVGPWAGVLLDRWRRRQVLLVGNALRVVLTGVLAVLMVSVGVGPLVYVLSLVTLGINRFLLSALSAGLPRVVPREQLLIANTISPTLGAAAAGVGAGAGFVAGLIASHGPTHDAIALVGAALLFGAASALALRLGPDDLGPTHRAAASELWHEVQHIARGLVDGARHLVERRTPAYALGVMAVHRFIYGAMLIASILLSRNVLSDPTDAAAGLATFGSVLAVSGVGFAVAVVLTPLATQRMSLQTWIVVCLVAGAAGQSLLLVDVSRLTVLASAGLLGLTAEGAKIAVDTIVQRDTDDDFRGRAFATYDMLYNAAFVGAAALGAVVLPNTGEAPAVFAGLALLYLATAAAFRLAFARTAATEAA</sequence>
<dbReference type="EMBL" id="JAUQYP010000001">
    <property type="protein sequence ID" value="MDO8106194.1"/>
    <property type="molecule type" value="Genomic_DNA"/>
</dbReference>
<feature type="transmembrane region" description="Helical" evidence="6">
    <location>
        <begin position="83"/>
        <end position="105"/>
    </location>
</feature>
<feature type="transmembrane region" description="Helical" evidence="6">
    <location>
        <begin position="180"/>
        <end position="200"/>
    </location>
</feature>
<gene>
    <name evidence="7" type="ORF">Q6348_03175</name>
</gene>
<feature type="transmembrane region" description="Helical" evidence="6">
    <location>
        <begin position="55"/>
        <end position="76"/>
    </location>
</feature>
<dbReference type="SUPFAM" id="SSF103473">
    <property type="entry name" value="MFS general substrate transporter"/>
    <property type="match status" value="1"/>
</dbReference>
<evidence type="ECO:0000313" key="7">
    <source>
        <dbReference type="EMBL" id="MDO8106194.1"/>
    </source>
</evidence>
<keyword evidence="5 6" id="KW-0472">Membrane</keyword>
<comment type="subcellular location">
    <subcellularLocation>
        <location evidence="1">Cell membrane</location>
        <topology evidence="1">Multi-pass membrane protein</topology>
    </subcellularLocation>
</comment>
<protein>
    <submittedName>
        <fullName evidence="7">MFS transporter</fullName>
    </submittedName>
</protein>
<feature type="transmembrane region" description="Helical" evidence="6">
    <location>
        <begin position="399"/>
        <end position="421"/>
    </location>
</feature>
<evidence type="ECO:0000256" key="4">
    <source>
        <dbReference type="ARBA" id="ARBA00022989"/>
    </source>
</evidence>
<reference evidence="7 8" key="1">
    <citation type="submission" date="2023-07" db="EMBL/GenBank/DDBJ databases">
        <title>Description of novel actinomycetes strains, isolated from tidal flat sediment.</title>
        <authorList>
            <person name="Lu C."/>
        </authorList>
    </citation>
    <scope>NUCLEOTIDE SEQUENCE [LARGE SCALE GENOMIC DNA]</scope>
    <source>
        <strain evidence="7 8">SYSU T00b441</strain>
    </source>
</reference>
<evidence type="ECO:0000313" key="8">
    <source>
        <dbReference type="Proteomes" id="UP001232536"/>
    </source>
</evidence>
<dbReference type="RefSeq" id="WP_304599881.1">
    <property type="nucleotide sequence ID" value="NZ_JAUQYO010000002.1"/>
</dbReference>
<feature type="transmembrane region" description="Helical" evidence="6">
    <location>
        <begin position="153"/>
        <end position="174"/>
    </location>
</feature>
<evidence type="ECO:0000256" key="3">
    <source>
        <dbReference type="ARBA" id="ARBA00022692"/>
    </source>
</evidence>
<feature type="transmembrane region" description="Helical" evidence="6">
    <location>
        <begin position="375"/>
        <end position="393"/>
    </location>
</feature>
<keyword evidence="4 6" id="KW-1133">Transmembrane helix</keyword>
<dbReference type="PANTHER" id="PTHR23513:SF17">
    <property type="entry name" value="MEMBRANE PROTEIN"/>
    <property type="match status" value="1"/>
</dbReference>
<feature type="transmembrane region" description="Helical" evidence="6">
    <location>
        <begin position="276"/>
        <end position="299"/>
    </location>
</feature>
<name>A0ABT9D7J3_9CELL</name>
<dbReference type="PANTHER" id="PTHR23513">
    <property type="entry name" value="INTEGRAL MEMBRANE EFFLUX PROTEIN-RELATED"/>
    <property type="match status" value="1"/>
</dbReference>
<evidence type="ECO:0000256" key="2">
    <source>
        <dbReference type="ARBA" id="ARBA00022475"/>
    </source>
</evidence>
<dbReference type="Gene3D" id="1.20.1250.20">
    <property type="entry name" value="MFS general substrate transporter like domains"/>
    <property type="match status" value="1"/>
</dbReference>